<dbReference type="AlphaFoldDB" id="A0A8J3W363"/>
<sequence>MQGQDGGVPRVENHAQILRGPGAPTAADVMPRPDDAAAPRIASGVTGRAAASPGRTQNER</sequence>
<comment type="caution">
    <text evidence="2">The sequence shown here is derived from an EMBL/GenBank/DDBJ whole genome shotgun (WGS) entry which is preliminary data.</text>
</comment>
<protein>
    <submittedName>
        <fullName evidence="2">Uncharacterized protein</fullName>
    </submittedName>
</protein>
<gene>
    <name evidence="2" type="ORF">Plo01_09060</name>
</gene>
<accession>A0A8J3W363</accession>
<feature type="region of interest" description="Disordered" evidence="1">
    <location>
        <begin position="1"/>
        <end position="60"/>
    </location>
</feature>
<keyword evidence="3" id="KW-1185">Reference proteome</keyword>
<dbReference type="Proteomes" id="UP000616724">
    <property type="component" value="Unassembled WGS sequence"/>
</dbReference>
<organism evidence="2 3">
    <name type="scientific">Planobispora longispora</name>
    <dbReference type="NCBI Taxonomy" id="28887"/>
    <lineage>
        <taxon>Bacteria</taxon>
        <taxon>Bacillati</taxon>
        <taxon>Actinomycetota</taxon>
        <taxon>Actinomycetes</taxon>
        <taxon>Streptosporangiales</taxon>
        <taxon>Streptosporangiaceae</taxon>
        <taxon>Planobispora</taxon>
    </lineage>
</organism>
<reference evidence="2 3" key="1">
    <citation type="submission" date="2021-01" db="EMBL/GenBank/DDBJ databases">
        <title>Whole genome shotgun sequence of Planobispora longispora NBRC 13918.</title>
        <authorList>
            <person name="Komaki H."/>
            <person name="Tamura T."/>
        </authorList>
    </citation>
    <scope>NUCLEOTIDE SEQUENCE [LARGE SCALE GENOMIC DNA]</scope>
    <source>
        <strain evidence="2 3">NBRC 13918</strain>
    </source>
</reference>
<evidence type="ECO:0000313" key="3">
    <source>
        <dbReference type="Proteomes" id="UP000616724"/>
    </source>
</evidence>
<name>A0A8J3W363_9ACTN</name>
<evidence type="ECO:0000313" key="2">
    <source>
        <dbReference type="EMBL" id="GIH74477.1"/>
    </source>
</evidence>
<proteinExistence type="predicted"/>
<evidence type="ECO:0000256" key="1">
    <source>
        <dbReference type="SAM" id="MobiDB-lite"/>
    </source>
</evidence>
<dbReference type="EMBL" id="BOOH01000009">
    <property type="protein sequence ID" value="GIH74477.1"/>
    <property type="molecule type" value="Genomic_DNA"/>
</dbReference>